<dbReference type="PANTHER" id="PTHR30026:SF20">
    <property type="entry name" value="OUTER MEMBRANE PROTEIN TOLC"/>
    <property type="match status" value="1"/>
</dbReference>
<dbReference type="Proteomes" id="UP000030428">
    <property type="component" value="Unassembled WGS sequence"/>
</dbReference>
<comment type="caution">
    <text evidence="7">The sequence shown here is derived from an EMBL/GenBank/DDBJ whole genome shotgun (WGS) entry which is preliminary data.</text>
</comment>
<dbReference type="SUPFAM" id="SSF56954">
    <property type="entry name" value="Outer membrane efflux proteins (OEP)"/>
    <property type="match status" value="1"/>
</dbReference>
<dbReference type="PANTHER" id="PTHR30026">
    <property type="entry name" value="OUTER MEMBRANE PROTEIN TOLC"/>
    <property type="match status" value="1"/>
</dbReference>
<dbReference type="InterPro" id="IPR051906">
    <property type="entry name" value="TolC-like"/>
</dbReference>
<evidence type="ECO:0000256" key="3">
    <source>
        <dbReference type="ARBA" id="ARBA00022692"/>
    </source>
</evidence>
<sequence>MTHFLAKQKLQLLRALPLGSLLMVIPPYSALAQAGSGVSEQLNANLTTLSGGPLSLQQVALITLKNSPTLIQGTLGVQSAIAGAQMASSEFDIYTSVVGTTSQGRPAFTPDTDTQNLTFSLNKRFRTGISTTVSAGISRADNRIISQDTTNISQLNLNITIPLLKGRGYVSAAASESSARLQSQAVELNFYHGISKLLLASTNAYWDYKAATKNLKIQQESEQRIRNWIKTAKEGIKTKNQGIKLRASVGASRIRAYLLDKQRNTIAAIEQLNSTKGALAVSTGISNKQFANIGEPSEDFPYDWSGVLARLEQQPMQHKWIAKAKEKRLDIQAAKLKQEASAILLAKARRDVLPQLNFGLNATRRAYELGDGYNRYIDALSSDTRGTNTGVSLTFVYPLGNNLAKGQRDLANATYNINVIKTNDLQRTVSMQIEVNTGTLMRRLKEAVEAVKAVKLYGSTLETSYNNSRNRLLDKPHLILNLIDIEEKFTQANNNLVTSLQELAKAIAKLRYQTGTILTAVSMDIDELKLGDLSKLPRM</sequence>
<evidence type="ECO:0000256" key="6">
    <source>
        <dbReference type="SAM" id="SignalP"/>
    </source>
</evidence>
<name>A0A0A6RZ71_9GAMM</name>
<keyword evidence="5" id="KW-0998">Cell outer membrane</keyword>
<evidence type="ECO:0000313" key="8">
    <source>
        <dbReference type="Proteomes" id="UP000030428"/>
    </source>
</evidence>
<evidence type="ECO:0000256" key="4">
    <source>
        <dbReference type="ARBA" id="ARBA00023136"/>
    </source>
</evidence>
<organism evidence="7 8">
    <name type="scientific">Candidatus Thiomargarita nelsonii</name>
    <dbReference type="NCBI Taxonomy" id="1003181"/>
    <lineage>
        <taxon>Bacteria</taxon>
        <taxon>Pseudomonadati</taxon>
        <taxon>Pseudomonadota</taxon>
        <taxon>Gammaproteobacteria</taxon>
        <taxon>Thiotrichales</taxon>
        <taxon>Thiotrichaceae</taxon>
        <taxon>Thiomargarita</taxon>
    </lineage>
</organism>
<evidence type="ECO:0008006" key="9">
    <source>
        <dbReference type="Google" id="ProtNLM"/>
    </source>
</evidence>
<gene>
    <name evidence="7" type="ORF">PN36_00360</name>
</gene>
<dbReference type="Gene3D" id="1.20.1600.10">
    <property type="entry name" value="Outer membrane efflux proteins (OEP)"/>
    <property type="match status" value="1"/>
</dbReference>
<keyword evidence="3" id="KW-0812">Transmembrane</keyword>
<keyword evidence="2" id="KW-1134">Transmembrane beta strand</keyword>
<dbReference type="GO" id="GO:0015288">
    <property type="term" value="F:porin activity"/>
    <property type="evidence" value="ECO:0007669"/>
    <property type="project" value="TreeGrafter"/>
</dbReference>
<feature type="chain" id="PRO_5002020910" description="Outer membrane efflux protein" evidence="6">
    <location>
        <begin position="33"/>
        <end position="539"/>
    </location>
</feature>
<dbReference type="EMBL" id="JSZA02000001">
    <property type="protein sequence ID" value="KHD09191.1"/>
    <property type="molecule type" value="Genomic_DNA"/>
</dbReference>
<evidence type="ECO:0000256" key="1">
    <source>
        <dbReference type="ARBA" id="ARBA00004442"/>
    </source>
</evidence>
<proteinExistence type="predicted"/>
<dbReference type="GO" id="GO:1990281">
    <property type="term" value="C:efflux pump complex"/>
    <property type="evidence" value="ECO:0007669"/>
    <property type="project" value="TreeGrafter"/>
</dbReference>
<evidence type="ECO:0000313" key="7">
    <source>
        <dbReference type="EMBL" id="KHD09191.1"/>
    </source>
</evidence>
<keyword evidence="4" id="KW-0472">Membrane</keyword>
<dbReference type="GO" id="GO:0009279">
    <property type="term" value="C:cell outer membrane"/>
    <property type="evidence" value="ECO:0007669"/>
    <property type="project" value="UniProtKB-SubCell"/>
</dbReference>
<dbReference type="AlphaFoldDB" id="A0A0A6RZ71"/>
<keyword evidence="6" id="KW-0732">Signal</keyword>
<accession>A0A0A6RZ71</accession>
<protein>
    <recommendedName>
        <fullName evidence="9">Outer membrane efflux protein</fullName>
    </recommendedName>
</protein>
<reference evidence="7 8" key="1">
    <citation type="journal article" date="2016" name="Front. Microbiol.">
        <title>Single-Cell (Meta-)Genomics of a Dimorphic Candidatus Thiomargarita nelsonii Reveals Genomic Plasticity.</title>
        <authorList>
            <person name="Flood B.E."/>
            <person name="Fliss P."/>
            <person name="Jones D.S."/>
            <person name="Dick G.J."/>
            <person name="Jain S."/>
            <person name="Kaster A.K."/>
            <person name="Winkel M."/>
            <person name="Mussmann M."/>
            <person name="Bailey J."/>
        </authorList>
    </citation>
    <scope>NUCLEOTIDE SEQUENCE [LARGE SCALE GENOMIC DNA]</scope>
    <source>
        <strain evidence="7">Hydrate Ridge</strain>
    </source>
</reference>
<dbReference type="GO" id="GO:0015562">
    <property type="term" value="F:efflux transmembrane transporter activity"/>
    <property type="evidence" value="ECO:0007669"/>
    <property type="project" value="InterPro"/>
</dbReference>
<keyword evidence="8" id="KW-1185">Reference proteome</keyword>
<comment type="subcellular location">
    <subcellularLocation>
        <location evidence="1">Cell outer membrane</location>
    </subcellularLocation>
</comment>
<feature type="signal peptide" evidence="6">
    <location>
        <begin position="1"/>
        <end position="32"/>
    </location>
</feature>
<evidence type="ECO:0000256" key="2">
    <source>
        <dbReference type="ARBA" id="ARBA00022452"/>
    </source>
</evidence>
<evidence type="ECO:0000256" key="5">
    <source>
        <dbReference type="ARBA" id="ARBA00023237"/>
    </source>
</evidence>